<evidence type="ECO:0000256" key="2">
    <source>
        <dbReference type="ARBA" id="ARBA00022737"/>
    </source>
</evidence>
<gene>
    <name evidence="3" type="ORF">E3N88_22339</name>
</gene>
<dbReference type="SUPFAM" id="SSF48452">
    <property type="entry name" value="TPR-like"/>
    <property type="match status" value="1"/>
</dbReference>
<comment type="similarity">
    <text evidence="1">Belongs to the PPR family. P subfamily.</text>
</comment>
<dbReference type="Proteomes" id="UP000326396">
    <property type="component" value="Linkage Group LG2"/>
</dbReference>
<protein>
    <recommendedName>
        <fullName evidence="5">Pentacotripeptide-repeat region of PRORP domain-containing protein</fullName>
    </recommendedName>
</protein>
<reference evidence="3 4" key="1">
    <citation type="submission" date="2019-05" db="EMBL/GenBank/DDBJ databases">
        <title>Mikania micrantha, genome provides insights into the molecular mechanism of rapid growth.</title>
        <authorList>
            <person name="Liu B."/>
        </authorList>
    </citation>
    <scope>NUCLEOTIDE SEQUENCE [LARGE SCALE GENOMIC DNA]</scope>
    <source>
        <strain evidence="3">NLD-2019</strain>
        <tissue evidence="3">Leaf</tissue>
    </source>
</reference>
<dbReference type="InterPro" id="IPR011990">
    <property type="entry name" value="TPR-like_helical_dom_sf"/>
</dbReference>
<evidence type="ECO:0008006" key="5">
    <source>
        <dbReference type="Google" id="ProtNLM"/>
    </source>
</evidence>
<dbReference type="InterPro" id="IPR002885">
    <property type="entry name" value="PPR_rpt"/>
</dbReference>
<keyword evidence="4" id="KW-1185">Reference proteome</keyword>
<comment type="caution">
    <text evidence="3">The sequence shown here is derived from an EMBL/GenBank/DDBJ whole genome shotgun (WGS) entry which is preliminary data.</text>
</comment>
<evidence type="ECO:0000313" key="4">
    <source>
        <dbReference type="Proteomes" id="UP000326396"/>
    </source>
</evidence>
<dbReference type="GO" id="GO:0005739">
    <property type="term" value="C:mitochondrion"/>
    <property type="evidence" value="ECO:0007669"/>
    <property type="project" value="TreeGrafter"/>
</dbReference>
<dbReference type="AlphaFoldDB" id="A0A5N6NCQ8"/>
<dbReference type="EMBL" id="SZYD01000012">
    <property type="protein sequence ID" value="KAD4584738.1"/>
    <property type="molecule type" value="Genomic_DNA"/>
</dbReference>
<dbReference type="GO" id="GO:0003729">
    <property type="term" value="F:mRNA binding"/>
    <property type="evidence" value="ECO:0007669"/>
    <property type="project" value="UniProtKB-ARBA"/>
</dbReference>
<dbReference type="Gene3D" id="1.25.40.10">
    <property type="entry name" value="Tetratricopeptide repeat domain"/>
    <property type="match status" value="2"/>
</dbReference>
<dbReference type="Pfam" id="PF01535">
    <property type="entry name" value="PPR"/>
    <property type="match status" value="3"/>
</dbReference>
<dbReference type="OrthoDB" id="1146105at2759"/>
<evidence type="ECO:0000313" key="3">
    <source>
        <dbReference type="EMBL" id="KAD4584738.1"/>
    </source>
</evidence>
<proteinExistence type="inferred from homology"/>
<organism evidence="3 4">
    <name type="scientific">Mikania micrantha</name>
    <name type="common">bitter vine</name>
    <dbReference type="NCBI Taxonomy" id="192012"/>
    <lineage>
        <taxon>Eukaryota</taxon>
        <taxon>Viridiplantae</taxon>
        <taxon>Streptophyta</taxon>
        <taxon>Embryophyta</taxon>
        <taxon>Tracheophyta</taxon>
        <taxon>Spermatophyta</taxon>
        <taxon>Magnoliopsida</taxon>
        <taxon>eudicotyledons</taxon>
        <taxon>Gunneridae</taxon>
        <taxon>Pentapetalae</taxon>
        <taxon>asterids</taxon>
        <taxon>campanulids</taxon>
        <taxon>Asterales</taxon>
        <taxon>Asteraceae</taxon>
        <taxon>Asteroideae</taxon>
        <taxon>Heliantheae alliance</taxon>
        <taxon>Eupatorieae</taxon>
        <taxon>Mikania</taxon>
    </lineage>
</organism>
<sequence>MGISSNNLWASAIHDTASCREDNAIDLKSKLLSLVHPRRSATSVLQNWASEGRKVSIYDLRGISKQLVQRGRCKHALEATEKAESLMIKMNNFGAIVTPHPFNSMMKLYIATSQFDLVLSIISRMKQTKIPKNVLSYNLWMSASYELYGITSVEKIFDEMVDDKNVKVGWSSLCTLANIYMKLGLNEKAALALRDAEKKLSLYNHFGYFFLITNYASLKDKKGVIRVWEACKRVDRNFTCANYMCIMLCLVKLGDVEEAEKIFVEWESQCVRYDVRVSNILLGYYVRNNLMKKAEVLHCQTLEKGGCPNYKTWEILMEGYVRNKDTEKAVFTMKNAFKMLKHCDWRPSPVIVESILELLDKSGNLEDGMWFLNVLRDLNLANLYVYQILIKMHIAKGKPIVEIVKMMEDDEVIMDDETMTLVEASQIGELS</sequence>
<name>A0A5N6NCQ8_9ASTR</name>
<dbReference type="PANTHER" id="PTHR45717">
    <property type="entry name" value="OS12G0527900 PROTEIN"/>
    <property type="match status" value="1"/>
</dbReference>
<dbReference type="PANTHER" id="PTHR45717:SF13">
    <property type="entry name" value="OS02G0796400 PROTEIN"/>
    <property type="match status" value="1"/>
</dbReference>
<keyword evidence="2" id="KW-0677">Repeat</keyword>
<evidence type="ECO:0000256" key="1">
    <source>
        <dbReference type="ARBA" id="ARBA00007626"/>
    </source>
</evidence>
<accession>A0A5N6NCQ8</accession>